<feature type="compositionally biased region" description="Polar residues" evidence="2">
    <location>
        <begin position="436"/>
        <end position="454"/>
    </location>
</feature>
<feature type="region of interest" description="Disordered" evidence="2">
    <location>
        <begin position="399"/>
        <end position="418"/>
    </location>
</feature>
<evidence type="ECO:0000313" key="3">
    <source>
        <dbReference type="EMBL" id="TKA76102.1"/>
    </source>
</evidence>
<keyword evidence="4" id="KW-1185">Reference proteome</keyword>
<sequence>MLKRCLQLAIKAGIVAARARNGILAVADSQVVVLHDTQHGQDTSWGLTANGDEVRLLENTKDGLYLTTKLTNEILRYSTLRSRAQSPIQAHNTAPVALACSSTYVVSASDNPPVIYLRNLAHNTPPTLLEPSASDAAVCLAAFHPARENVFLLGFKDGTIAAYNANEVSRAGFDGEIGHLNGLHRGVTACTFLDGAKARAISVGSDARCRLMDFESGVVIRTWHAKAPLTSVCASGGLIAVARIDGKVHLYDSVGVLQAQQTVSSERIISVEWVKGPTPPAIAARPIQNLSDAPSLPAHTVTPERKTTELPSDAVEFGAVPVEKPRKKSHPGVGLGLPPALRRPTSTPQPPRPNKSFTIHPDEFEEGTVRRTPTAQPAISPPRPGHLLDLFSPVKPAKEANTFGTPEKRPTTSPRQRPRISTQTFVKSPVLCPTDSHATSSGSETARQLETSASAKLARIRRTSTHVSPIKKRRISFQPVRKPRGELGRSSSTLDGAQAAPPPNENARVLAGLRQMSKARPEQGSVLGAFAEKKASVAPVLTKAPTIKHERDGLGKQKAWHPGNVLEREATWPTDSVQDTSPHEVEHDIWLTDESDREAKNLRRRRLAPLANRPPARQASRSRVDSGGTHSTVQPPPSRWQTAVSSPQRLDGSTGDSAFDTAYTHFSPTGAFSPASQHVRELFPRTSSLSPTRKAVPRRPKSPWDRAKASESRPAPASKMSPPLKHKSVGLVRSPGMGCFECAEASTRISKLEDEVARLKGEVLAMKAVIRRNGVPGSMSMARARLV</sequence>
<feature type="region of interest" description="Disordered" evidence="2">
    <location>
        <begin position="604"/>
        <end position="662"/>
    </location>
</feature>
<name>A0A4U0XGI1_9PEZI</name>
<evidence type="ECO:0000256" key="1">
    <source>
        <dbReference type="SAM" id="Coils"/>
    </source>
</evidence>
<dbReference type="Gene3D" id="2.130.10.10">
    <property type="entry name" value="YVTN repeat-like/Quinoprotein amine dehydrogenase"/>
    <property type="match status" value="2"/>
</dbReference>
<dbReference type="InterPro" id="IPR015943">
    <property type="entry name" value="WD40/YVTN_repeat-like_dom_sf"/>
</dbReference>
<dbReference type="STRING" id="329884.A0A4U0XGI1"/>
<feature type="region of interest" description="Disordered" evidence="2">
    <location>
        <begin position="482"/>
        <end position="504"/>
    </location>
</feature>
<dbReference type="InterPro" id="IPR036322">
    <property type="entry name" value="WD40_repeat_dom_sf"/>
</dbReference>
<dbReference type="EMBL" id="NAJQ01000173">
    <property type="protein sequence ID" value="TKA76102.1"/>
    <property type="molecule type" value="Genomic_DNA"/>
</dbReference>
<dbReference type="AlphaFoldDB" id="A0A4U0XGI1"/>
<feature type="region of interest" description="Disordered" evidence="2">
    <location>
        <begin position="324"/>
        <end position="360"/>
    </location>
</feature>
<feature type="region of interest" description="Disordered" evidence="2">
    <location>
        <begin position="430"/>
        <end position="469"/>
    </location>
</feature>
<feature type="coiled-coil region" evidence="1">
    <location>
        <begin position="742"/>
        <end position="769"/>
    </location>
</feature>
<feature type="compositionally biased region" description="Basic residues" evidence="2">
    <location>
        <begin position="458"/>
        <end position="469"/>
    </location>
</feature>
<proteinExistence type="predicted"/>
<feature type="compositionally biased region" description="Polar residues" evidence="2">
    <location>
        <begin position="628"/>
        <end position="648"/>
    </location>
</feature>
<evidence type="ECO:0000256" key="2">
    <source>
        <dbReference type="SAM" id="MobiDB-lite"/>
    </source>
</evidence>
<dbReference type="Proteomes" id="UP000309340">
    <property type="component" value="Unassembled WGS sequence"/>
</dbReference>
<evidence type="ECO:0000313" key="4">
    <source>
        <dbReference type="Proteomes" id="UP000309340"/>
    </source>
</evidence>
<comment type="caution">
    <text evidence="3">The sequence shown here is derived from an EMBL/GenBank/DDBJ whole genome shotgun (WGS) entry which is preliminary data.</text>
</comment>
<feature type="compositionally biased region" description="Basic and acidic residues" evidence="2">
    <location>
        <begin position="581"/>
        <end position="590"/>
    </location>
</feature>
<gene>
    <name evidence="3" type="ORF">B0A55_04418</name>
</gene>
<feature type="region of interest" description="Disordered" evidence="2">
    <location>
        <begin position="570"/>
        <end position="592"/>
    </location>
</feature>
<feature type="compositionally biased region" description="Low complexity" evidence="2">
    <location>
        <begin position="608"/>
        <end position="617"/>
    </location>
</feature>
<evidence type="ECO:0008006" key="5">
    <source>
        <dbReference type="Google" id="ProtNLM"/>
    </source>
</evidence>
<dbReference type="OrthoDB" id="5362656at2759"/>
<protein>
    <recommendedName>
        <fullName evidence="5">WD40 repeat-like protein</fullName>
    </recommendedName>
</protein>
<accession>A0A4U0XGI1</accession>
<organism evidence="3 4">
    <name type="scientific">Friedmanniomyces simplex</name>
    <dbReference type="NCBI Taxonomy" id="329884"/>
    <lineage>
        <taxon>Eukaryota</taxon>
        <taxon>Fungi</taxon>
        <taxon>Dikarya</taxon>
        <taxon>Ascomycota</taxon>
        <taxon>Pezizomycotina</taxon>
        <taxon>Dothideomycetes</taxon>
        <taxon>Dothideomycetidae</taxon>
        <taxon>Mycosphaerellales</taxon>
        <taxon>Teratosphaeriaceae</taxon>
        <taxon>Friedmanniomyces</taxon>
    </lineage>
</organism>
<dbReference type="SUPFAM" id="SSF50978">
    <property type="entry name" value="WD40 repeat-like"/>
    <property type="match status" value="1"/>
</dbReference>
<keyword evidence="1" id="KW-0175">Coiled coil</keyword>
<feature type="region of interest" description="Disordered" evidence="2">
    <location>
        <begin position="683"/>
        <end position="725"/>
    </location>
</feature>
<reference evidence="3 4" key="1">
    <citation type="submission" date="2017-03" db="EMBL/GenBank/DDBJ databases">
        <title>Genomes of endolithic fungi from Antarctica.</title>
        <authorList>
            <person name="Coleine C."/>
            <person name="Masonjones S."/>
            <person name="Stajich J.E."/>
        </authorList>
    </citation>
    <scope>NUCLEOTIDE SEQUENCE [LARGE SCALE GENOMIC DNA]</scope>
    <source>
        <strain evidence="3 4">CCFEE 5184</strain>
    </source>
</reference>
<feature type="compositionally biased region" description="Basic and acidic residues" evidence="2">
    <location>
        <begin position="702"/>
        <end position="711"/>
    </location>
</feature>